<name>A6JCS1_RAT</name>
<dbReference type="AlphaFoldDB" id="A6JCS1"/>
<evidence type="ECO:0000313" key="1">
    <source>
        <dbReference type="EMBL" id="EDL89843.1"/>
    </source>
</evidence>
<proteinExistence type="predicted"/>
<evidence type="ECO:0000313" key="2">
    <source>
        <dbReference type="Proteomes" id="UP000234681"/>
    </source>
</evidence>
<dbReference type="Proteomes" id="UP000234681">
    <property type="component" value="Chromosome 14"/>
</dbReference>
<protein>
    <submittedName>
        <fullName evidence="1">RCG57124</fullName>
    </submittedName>
</protein>
<organism evidence="1 2">
    <name type="scientific">Rattus norvegicus</name>
    <name type="common">Rat</name>
    <dbReference type="NCBI Taxonomy" id="10116"/>
    <lineage>
        <taxon>Eukaryota</taxon>
        <taxon>Metazoa</taxon>
        <taxon>Chordata</taxon>
        <taxon>Craniata</taxon>
        <taxon>Vertebrata</taxon>
        <taxon>Euteleostomi</taxon>
        <taxon>Mammalia</taxon>
        <taxon>Eutheria</taxon>
        <taxon>Euarchontoglires</taxon>
        <taxon>Glires</taxon>
        <taxon>Rodentia</taxon>
        <taxon>Myomorpha</taxon>
        <taxon>Muroidea</taxon>
        <taxon>Muridae</taxon>
        <taxon>Murinae</taxon>
        <taxon>Rattus</taxon>
    </lineage>
</organism>
<accession>A6JCS1</accession>
<dbReference type="EMBL" id="CH473981">
    <property type="protein sequence ID" value="EDL89843.1"/>
    <property type="molecule type" value="Genomic_DNA"/>
</dbReference>
<gene>
    <name evidence="1" type="ORF">rCG_57124</name>
</gene>
<sequence>MLWEPNITLMEETEVGGGLEALNSVPVPWAESHTENKVWIGNELEKKLNGKPTVVFAQMRILSKPS</sequence>
<reference evidence="2" key="1">
    <citation type="submission" date="2005-09" db="EMBL/GenBank/DDBJ databases">
        <authorList>
            <person name="Mural R.J."/>
            <person name="Li P.W."/>
            <person name="Adams M.D."/>
            <person name="Amanatides P.G."/>
            <person name="Baden-Tillson H."/>
            <person name="Barnstead M."/>
            <person name="Chin S.H."/>
            <person name="Dew I."/>
            <person name="Evans C.A."/>
            <person name="Ferriera S."/>
            <person name="Flanigan M."/>
            <person name="Fosler C."/>
            <person name="Glodek A."/>
            <person name="Gu Z."/>
            <person name="Holt R.A."/>
            <person name="Jennings D."/>
            <person name="Kraft C.L."/>
            <person name="Lu F."/>
            <person name="Nguyen T."/>
            <person name="Nusskern D.R."/>
            <person name="Pfannkoch C.M."/>
            <person name="Sitter C."/>
            <person name="Sutton G.G."/>
            <person name="Venter J.C."/>
            <person name="Wang Z."/>
            <person name="Woodage T."/>
            <person name="Zheng X.H."/>
            <person name="Zhong F."/>
        </authorList>
    </citation>
    <scope>NUCLEOTIDE SEQUENCE [LARGE SCALE GENOMIC DNA]</scope>
    <source>
        <strain>BN</strain>
        <strain evidence="2">Sprague-Dawley</strain>
    </source>
</reference>